<feature type="chain" id="PRO_5038610257" description="Copper(I)-binding protein" evidence="2">
    <location>
        <begin position="22"/>
        <end position="239"/>
    </location>
</feature>
<evidence type="ECO:0000256" key="1">
    <source>
        <dbReference type="SAM" id="MobiDB-lite"/>
    </source>
</evidence>
<evidence type="ECO:0000313" key="3">
    <source>
        <dbReference type="EMBL" id="SFO13466.1"/>
    </source>
</evidence>
<reference evidence="4" key="1">
    <citation type="submission" date="2016-10" db="EMBL/GenBank/DDBJ databases">
        <authorList>
            <person name="Varghese N."/>
            <person name="Submissions S."/>
        </authorList>
    </citation>
    <scope>NUCLEOTIDE SEQUENCE [LARGE SCALE GENOMIC DNA]</scope>
    <source>
        <strain evidence="4">DSM 43161</strain>
    </source>
</reference>
<feature type="region of interest" description="Disordered" evidence="1">
    <location>
        <begin position="202"/>
        <end position="239"/>
    </location>
</feature>
<dbReference type="OrthoDB" id="5188566at2"/>
<gene>
    <name evidence="3" type="ORF">SAMN05660359_01655</name>
</gene>
<dbReference type="RefSeq" id="WP_075012997.1">
    <property type="nucleotide sequence ID" value="NZ_FOWE01000003.1"/>
</dbReference>
<dbReference type="Proteomes" id="UP000183642">
    <property type="component" value="Unassembled WGS sequence"/>
</dbReference>
<dbReference type="AlphaFoldDB" id="A0A1I5EQ12"/>
<keyword evidence="4" id="KW-1185">Reference proteome</keyword>
<accession>A0A1I5EQ12</accession>
<name>A0A1I5EQ12_9ACTN</name>
<sequence>MNRALRAALMGALVISPVTLGACSAGQVSQTATQDRDKVGPMAQVEDVLLRQVTLAYPEDGLYEEGDDAVLVMTIVNASNEDETLTAIEGEGFSGLRIAGTGPTPSPSSPAGNEPTTPPAPGTTGATPGTAPAAPTGATPTASTELSLVIPADTALYLGRDGDATITLQDLAEPLTPGQTLPLTFTFEQAGEIELQALVGIPDEEVERGEPFDFHEGEGEGEGGGQQENPASEEDTQAE</sequence>
<dbReference type="Gene3D" id="2.60.40.1890">
    <property type="entry name" value="PCu(A)C copper chaperone"/>
    <property type="match status" value="1"/>
</dbReference>
<feature type="region of interest" description="Disordered" evidence="1">
    <location>
        <begin position="95"/>
        <end position="145"/>
    </location>
</feature>
<feature type="compositionally biased region" description="Basic and acidic residues" evidence="1">
    <location>
        <begin position="208"/>
        <end position="218"/>
    </location>
</feature>
<feature type="signal peptide" evidence="2">
    <location>
        <begin position="1"/>
        <end position="21"/>
    </location>
</feature>
<keyword evidence="2" id="KW-0732">Signal</keyword>
<evidence type="ECO:0000313" key="4">
    <source>
        <dbReference type="Proteomes" id="UP000183642"/>
    </source>
</evidence>
<dbReference type="PROSITE" id="PS51257">
    <property type="entry name" value="PROKAR_LIPOPROTEIN"/>
    <property type="match status" value="1"/>
</dbReference>
<protein>
    <recommendedName>
        <fullName evidence="5">Copper(I)-binding protein</fullName>
    </recommendedName>
</protein>
<feature type="compositionally biased region" description="Low complexity" evidence="1">
    <location>
        <begin position="122"/>
        <end position="142"/>
    </location>
</feature>
<evidence type="ECO:0000256" key="2">
    <source>
        <dbReference type="SAM" id="SignalP"/>
    </source>
</evidence>
<evidence type="ECO:0008006" key="5">
    <source>
        <dbReference type="Google" id="ProtNLM"/>
    </source>
</evidence>
<organism evidence="3 4">
    <name type="scientific">Geodermatophilus obscurus</name>
    <dbReference type="NCBI Taxonomy" id="1861"/>
    <lineage>
        <taxon>Bacteria</taxon>
        <taxon>Bacillati</taxon>
        <taxon>Actinomycetota</taxon>
        <taxon>Actinomycetes</taxon>
        <taxon>Geodermatophilales</taxon>
        <taxon>Geodermatophilaceae</taxon>
        <taxon>Geodermatophilus</taxon>
    </lineage>
</organism>
<dbReference type="SUPFAM" id="SSF110087">
    <property type="entry name" value="DR1885-like metal-binding protein"/>
    <property type="match status" value="1"/>
</dbReference>
<dbReference type="Pfam" id="PF04314">
    <property type="entry name" value="PCuAC"/>
    <property type="match status" value="1"/>
</dbReference>
<proteinExistence type="predicted"/>
<dbReference type="EMBL" id="FOWE01000003">
    <property type="protein sequence ID" value="SFO13466.1"/>
    <property type="molecule type" value="Genomic_DNA"/>
</dbReference>
<dbReference type="InterPro" id="IPR007410">
    <property type="entry name" value="LpqE-like"/>
</dbReference>
<dbReference type="InterPro" id="IPR036182">
    <property type="entry name" value="PCuAC_sf"/>
</dbReference>